<evidence type="ECO:0000313" key="9">
    <source>
        <dbReference type="EMBL" id="MCP1387272.1"/>
    </source>
</evidence>
<name>A0ABT1G3H3_9CORY</name>
<dbReference type="InterPro" id="IPR032808">
    <property type="entry name" value="DoxX"/>
</dbReference>
<reference evidence="9" key="1">
    <citation type="submission" date="2022-05" db="EMBL/GenBank/DDBJ databases">
        <title>Corynebacterium sp. TA-R-1 sp. nov., isolated from human feces.</title>
        <authorList>
            <person name="Shamsuzzaman M."/>
            <person name="Dahal R.H."/>
        </authorList>
    </citation>
    <scope>NUCLEOTIDE SEQUENCE</scope>
    <source>
        <strain evidence="9">TA-R-1</strain>
    </source>
</reference>
<feature type="transmembrane region" description="Helical" evidence="8">
    <location>
        <begin position="113"/>
        <end position="132"/>
    </location>
</feature>
<comment type="similarity">
    <text evidence="2">Belongs to the DoxX family.</text>
</comment>
<dbReference type="InterPro" id="IPR051907">
    <property type="entry name" value="DoxX-like_oxidoreductase"/>
</dbReference>
<keyword evidence="3" id="KW-1003">Cell membrane</keyword>
<feature type="region of interest" description="Disordered" evidence="7">
    <location>
        <begin position="1"/>
        <end position="27"/>
    </location>
</feature>
<feature type="transmembrane region" description="Helical" evidence="8">
    <location>
        <begin position="210"/>
        <end position="235"/>
    </location>
</feature>
<sequence>MASNTRDARPEDFDAFDVPTYQPTANSEPTEVIPATGGSTAANISDRVDTTSFAAAPAAPAAPGVYTTETTALDREPVYIAPADPVYEEVAVVSEPAVETNVEKRGTIDLGLLLLRLLFGGYLILQSLSTFFRFGGSDGIAGLETAFAGYPYADGLAIMVPTLQLAAGVFLLLGLITPVAAAVAVAVTAFMALHAITASDLGWNVLTWNAGVWLPVLLLGIAIVLQFTGPGLYGVDAGRSWARRPLASSWIWLVVGLALAGVVWWFGTGINPLQPAA</sequence>
<evidence type="ECO:0000256" key="5">
    <source>
        <dbReference type="ARBA" id="ARBA00022989"/>
    </source>
</evidence>
<organism evidence="9 10">
    <name type="scientific">Corynebacterium stercoris</name>
    <dbReference type="NCBI Taxonomy" id="2943490"/>
    <lineage>
        <taxon>Bacteria</taxon>
        <taxon>Bacillati</taxon>
        <taxon>Actinomycetota</taxon>
        <taxon>Actinomycetes</taxon>
        <taxon>Mycobacteriales</taxon>
        <taxon>Corynebacteriaceae</taxon>
        <taxon>Corynebacterium</taxon>
    </lineage>
</organism>
<keyword evidence="6 8" id="KW-0472">Membrane</keyword>
<feature type="transmembrane region" description="Helical" evidence="8">
    <location>
        <begin position="152"/>
        <end position="172"/>
    </location>
</feature>
<feature type="transmembrane region" description="Helical" evidence="8">
    <location>
        <begin position="247"/>
        <end position="267"/>
    </location>
</feature>
<dbReference type="EMBL" id="JAMFTQ010000003">
    <property type="protein sequence ID" value="MCP1387272.1"/>
    <property type="molecule type" value="Genomic_DNA"/>
</dbReference>
<proteinExistence type="inferred from homology"/>
<accession>A0ABT1G3H3</accession>
<dbReference type="Pfam" id="PF07681">
    <property type="entry name" value="DoxX"/>
    <property type="match status" value="1"/>
</dbReference>
<keyword evidence="10" id="KW-1185">Reference proteome</keyword>
<evidence type="ECO:0000256" key="3">
    <source>
        <dbReference type="ARBA" id="ARBA00022475"/>
    </source>
</evidence>
<dbReference type="PANTHER" id="PTHR33452">
    <property type="entry name" value="OXIDOREDUCTASE CATD-RELATED"/>
    <property type="match status" value="1"/>
</dbReference>
<dbReference type="Proteomes" id="UP001204000">
    <property type="component" value="Unassembled WGS sequence"/>
</dbReference>
<evidence type="ECO:0000256" key="2">
    <source>
        <dbReference type="ARBA" id="ARBA00006679"/>
    </source>
</evidence>
<protein>
    <submittedName>
        <fullName evidence="9">DoxX family protein</fullName>
    </submittedName>
</protein>
<evidence type="ECO:0000256" key="6">
    <source>
        <dbReference type="ARBA" id="ARBA00023136"/>
    </source>
</evidence>
<gene>
    <name evidence="9" type="ORF">M5J20_03595</name>
</gene>
<comment type="caution">
    <text evidence="9">The sequence shown here is derived from an EMBL/GenBank/DDBJ whole genome shotgun (WGS) entry which is preliminary data.</text>
</comment>
<evidence type="ECO:0000256" key="4">
    <source>
        <dbReference type="ARBA" id="ARBA00022692"/>
    </source>
</evidence>
<dbReference type="PANTHER" id="PTHR33452:SF1">
    <property type="entry name" value="INNER MEMBRANE PROTEIN YPHA-RELATED"/>
    <property type="match status" value="1"/>
</dbReference>
<evidence type="ECO:0000256" key="8">
    <source>
        <dbReference type="SAM" id="Phobius"/>
    </source>
</evidence>
<keyword evidence="4 8" id="KW-0812">Transmembrane</keyword>
<feature type="compositionally biased region" description="Basic and acidic residues" evidence="7">
    <location>
        <begin position="1"/>
        <end position="12"/>
    </location>
</feature>
<evidence type="ECO:0000256" key="1">
    <source>
        <dbReference type="ARBA" id="ARBA00004651"/>
    </source>
</evidence>
<evidence type="ECO:0000313" key="10">
    <source>
        <dbReference type="Proteomes" id="UP001204000"/>
    </source>
</evidence>
<dbReference type="RefSeq" id="WP_253576416.1">
    <property type="nucleotide sequence ID" value="NZ_JAMFTQ010000003.1"/>
</dbReference>
<comment type="subcellular location">
    <subcellularLocation>
        <location evidence="1">Cell membrane</location>
        <topology evidence="1">Multi-pass membrane protein</topology>
    </subcellularLocation>
</comment>
<evidence type="ECO:0000256" key="7">
    <source>
        <dbReference type="SAM" id="MobiDB-lite"/>
    </source>
</evidence>
<keyword evidence="5 8" id="KW-1133">Transmembrane helix</keyword>
<feature type="transmembrane region" description="Helical" evidence="8">
    <location>
        <begin position="179"/>
        <end position="198"/>
    </location>
</feature>